<name>A0ABV5KD77_9ACTN</name>
<dbReference type="RefSeq" id="WP_140010596.1">
    <property type="nucleotide sequence ID" value="NZ_JBHMDG010000024.1"/>
</dbReference>
<dbReference type="EMBL" id="JBHMDG010000024">
    <property type="protein sequence ID" value="MFB9314703.1"/>
    <property type="molecule type" value="Genomic_DNA"/>
</dbReference>
<keyword evidence="2" id="KW-1185">Reference proteome</keyword>
<evidence type="ECO:0000313" key="2">
    <source>
        <dbReference type="Proteomes" id="UP001589750"/>
    </source>
</evidence>
<dbReference type="Proteomes" id="UP001589750">
    <property type="component" value="Unassembled WGS sequence"/>
</dbReference>
<proteinExistence type="predicted"/>
<reference evidence="1 2" key="1">
    <citation type="submission" date="2024-09" db="EMBL/GenBank/DDBJ databases">
        <authorList>
            <person name="Sun Q."/>
            <person name="Mori K."/>
        </authorList>
    </citation>
    <scope>NUCLEOTIDE SEQUENCE [LARGE SCALE GENOMIC DNA]</scope>
    <source>
        <strain evidence="1 2">JCM 9626</strain>
    </source>
</reference>
<sequence>MVAPPGRHETVDPFDLPEELGTADVVWRATDGLAGCLVRGVLEPADGDPLPCDLLAVDEACTGPVTDEATRRLVHRAWRDGQVHLGRTAGVDGAGGVAGPDQGRLTLLVPGTGFTADDVLETLARLARSLGAVPSSYAVLLRLDR</sequence>
<protein>
    <submittedName>
        <fullName evidence="1">Uncharacterized protein</fullName>
    </submittedName>
</protein>
<organism evidence="1 2">
    <name type="scientific">Nocardioides plantarum</name>
    <dbReference type="NCBI Taxonomy" id="29299"/>
    <lineage>
        <taxon>Bacteria</taxon>
        <taxon>Bacillati</taxon>
        <taxon>Actinomycetota</taxon>
        <taxon>Actinomycetes</taxon>
        <taxon>Propionibacteriales</taxon>
        <taxon>Nocardioidaceae</taxon>
        <taxon>Nocardioides</taxon>
    </lineage>
</organism>
<evidence type="ECO:0000313" key="1">
    <source>
        <dbReference type="EMBL" id="MFB9314703.1"/>
    </source>
</evidence>
<accession>A0ABV5KD77</accession>
<comment type="caution">
    <text evidence="1">The sequence shown here is derived from an EMBL/GenBank/DDBJ whole genome shotgun (WGS) entry which is preliminary data.</text>
</comment>
<gene>
    <name evidence="1" type="ORF">ACFFRI_16720</name>
</gene>